<dbReference type="EMBL" id="BQXS01007681">
    <property type="protein sequence ID" value="GKT28313.1"/>
    <property type="molecule type" value="Genomic_DNA"/>
</dbReference>
<organism evidence="1 2">
    <name type="scientific">Aduncisulcus paluster</name>
    <dbReference type="NCBI Taxonomy" id="2918883"/>
    <lineage>
        <taxon>Eukaryota</taxon>
        <taxon>Metamonada</taxon>
        <taxon>Carpediemonas-like organisms</taxon>
        <taxon>Aduncisulcus</taxon>
    </lineage>
</organism>
<feature type="non-terminal residue" evidence="1">
    <location>
        <position position="139"/>
    </location>
</feature>
<dbReference type="Proteomes" id="UP001057375">
    <property type="component" value="Unassembled WGS sequence"/>
</dbReference>
<evidence type="ECO:0000313" key="1">
    <source>
        <dbReference type="EMBL" id="GKT28313.1"/>
    </source>
</evidence>
<protein>
    <submittedName>
        <fullName evidence="1">Uncharacterized protein</fullName>
    </submittedName>
</protein>
<name>A0ABQ5K7E1_9EUKA</name>
<reference evidence="1" key="1">
    <citation type="submission" date="2022-03" db="EMBL/GenBank/DDBJ databases">
        <title>Draft genome sequence of Aduncisulcus paluster, a free-living microaerophilic Fornicata.</title>
        <authorList>
            <person name="Yuyama I."/>
            <person name="Kume K."/>
            <person name="Tamura T."/>
            <person name="Inagaki Y."/>
            <person name="Hashimoto T."/>
        </authorList>
    </citation>
    <scope>NUCLEOTIDE SEQUENCE</scope>
    <source>
        <strain evidence="1">NY0171</strain>
    </source>
</reference>
<keyword evidence="2" id="KW-1185">Reference proteome</keyword>
<evidence type="ECO:0000313" key="2">
    <source>
        <dbReference type="Proteomes" id="UP001057375"/>
    </source>
</evidence>
<comment type="caution">
    <text evidence="1">The sequence shown here is derived from an EMBL/GenBank/DDBJ whole genome shotgun (WGS) entry which is preliminary data.</text>
</comment>
<proteinExistence type="predicted"/>
<accession>A0ABQ5K7E1</accession>
<gene>
    <name evidence="1" type="ORF">ADUPG1_004899</name>
</gene>
<sequence length="139" mass="15505">MSGSISLASSSQYMNKLRSSLSSSSSSSSSPSQPSSMFNANYSMSANVTDVQVPKVSRKMIRSIWRKCISEYGTLLTKFLRPCDVIPAVMHLYACIYNNINDEHRLLIRLSLETPFDDPQCPIANAISRPSVFSPDQWM</sequence>